<dbReference type="RefSeq" id="WP_207690712.1">
    <property type="nucleotide sequence ID" value="NZ_CP061799.1"/>
</dbReference>
<dbReference type="PANTHER" id="PTHR32114:SF2">
    <property type="entry name" value="ABC TRANSPORTER ABCH.3"/>
    <property type="match status" value="1"/>
</dbReference>
<gene>
    <name evidence="3" type="primary">dndD</name>
    <name evidence="3" type="ORF">dnl_11450</name>
</gene>
<dbReference type="EMBL" id="CP061799">
    <property type="protein sequence ID" value="QTA78898.1"/>
    <property type="molecule type" value="Genomic_DNA"/>
</dbReference>
<dbReference type="PANTHER" id="PTHR32114">
    <property type="entry name" value="ABC TRANSPORTER ABCH.3"/>
    <property type="match status" value="1"/>
</dbReference>
<sequence length="677" mass="78841">MLFEKIYINNLFSYYGETEFDLTMPKNKGNVAVISGRNGYGKTSFINSVKLLFCGPVESLRLIHTGWKISERFYVLGQGDKWLGIMNRKARELGQKHFGIRIQWKEKNGIVTVERSWLLSGKNSYDSRLSINASFLKEELEKDKAQEFLNEHLPQDYIPYFFFDCEQIQALAEDNHKARLEQMERILDIATIDTLYEHIGIVAKQFKRDAMVGDANLELTQLENKKKELSARKTKIVEEIEEIQDEIEEIENKISEEDHYIDSMHSLNIIRNEDNLRLKEKHLQEAIEELTDDFAQKFPVEAPLLINLPLVRAAVLELRKLLESETGAQMDIIQAFLQNLPSDLLDKPPYPNPPLTKNQKIFYKKRLTGLLTAYIPDSKYIDNSLLSIDINHAKKIMDKLIYYEQADELRIEMARKLNLISKKKNELYAIEQKLDDVSTLSAEVRDDYLRRKGENNDRRDILVSYRVKTEKFQSDLNSIEKEIKNIDKKIDHQQNQVKLSKQAEQKVKLAKQLKNYFGDYKDKLKSLRREEIEAAINKHFKELMTSHSFIDHIRVEENFGLRYENKQDNPIGMANLSAGMKQLAATALLWALKDVSGKTVPLIIDTPLARIDREHQENLLTKYYPSVGDQVIILPTDSELDKNKYSILKSYIYKEYRLENPDGESTQVKSIPMYMPE</sequence>
<dbReference type="InterPro" id="IPR027417">
    <property type="entry name" value="P-loop_NTPase"/>
</dbReference>
<dbReference type="SUPFAM" id="SSF52540">
    <property type="entry name" value="P-loop containing nucleoside triphosphate hydrolases"/>
    <property type="match status" value="1"/>
</dbReference>
<evidence type="ECO:0000313" key="3">
    <source>
        <dbReference type="EMBL" id="QTA78898.1"/>
    </source>
</evidence>
<evidence type="ECO:0000313" key="4">
    <source>
        <dbReference type="Proteomes" id="UP000663720"/>
    </source>
</evidence>
<dbReference type="NCBIfam" id="TIGR03185">
    <property type="entry name" value="DNA_S_dndD"/>
    <property type="match status" value="1"/>
</dbReference>
<dbReference type="GO" id="GO:0016887">
    <property type="term" value="F:ATP hydrolysis activity"/>
    <property type="evidence" value="ECO:0007669"/>
    <property type="project" value="InterPro"/>
</dbReference>
<reference evidence="3" key="1">
    <citation type="journal article" date="2021" name="Microb. Physiol.">
        <title>Proteogenomic Insights into the Physiology of Marine, Sulfate-Reducing, Filamentous Desulfonema limicola and Desulfonema magnum.</title>
        <authorList>
            <person name="Schnaars V."/>
            <person name="Wohlbrand L."/>
            <person name="Scheve S."/>
            <person name="Hinrichs C."/>
            <person name="Reinhardt R."/>
            <person name="Rabus R."/>
        </authorList>
    </citation>
    <scope>NUCLEOTIDE SEQUENCE</scope>
    <source>
        <strain evidence="3">5ac10</strain>
    </source>
</reference>
<keyword evidence="4" id="KW-1185">Reference proteome</keyword>
<proteinExistence type="predicted"/>
<dbReference type="InterPro" id="IPR038729">
    <property type="entry name" value="Rad50/SbcC_AAA"/>
</dbReference>
<keyword evidence="1" id="KW-0175">Coiled coil</keyword>
<dbReference type="Gene3D" id="3.40.50.300">
    <property type="entry name" value="P-loop containing nucleotide triphosphate hydrolases"/>
    <property type="match status" value="2"/>
</dbReference>
<feature type="domain" description="Rad50/SbcC-type AAA" evidence="2">
    <location>
        <begin position="5"/>
        <end position="254"/>
    </location>
</feature>
<feature type="coiled-coil region" evidence="1">
    <location>
        <begin position="212"/>
        <end position="293"/>
    </location>
</feature>
<dbReference type="AlphaFoldDB" id="A0A975GF58"/>
<feature type="coiled-coil region" evidence="1">
    <location>
        <begin position="469"/>
        <end position="530"/>
    </location>
</feature>
<protein>
    <submittedName>
        <fullName evidence="3">DNA sulfur modification protein</fullName>
    </submittedName>
</protein>
<evidence type="ECO:0000256" key="1">
    <source>
        <dbReference type="SAM" id="Coils"/>
    </source>
</evidence>
<dbReference type="GO" id="GO:0006302">
    <property type="term" value="P:double-strand break repair"/>
    <property type="evidence" value="ECO:0007669"/>
    <property type="project" value="InterPro"/>
</dbReference>
<dbReference type="InterPro" id="IPR017599">
    <property type="entry name" value="DNA_S_DndD"/>
</dbReference>
<name>A0A975GF58_9BACT</name>
<evidence type="ECO:0000259" key="2">
    <source>
        <dbReference type="Pfam" id="PF13476"/>
    </source>
</evidence>
<dbReference type="REBASE" id="487971">
    <property type="entry name" value="M.Dli5ac10DndDP"/>
</dbReference>
<accession>A0A975GF58</accession>
<dbReference type="Pfam" id="PF13476">
    <property type="entry name" value="AAA_23"/>
    <property type="match status" value="1"/>
</dbReference>
<dbReference type="Proteomes" id="UP000663720">
    <property type="component" value="Chromosome"/>
</dbReference>
<organism evidence="3 4">
    <name type="scientific">Desulfonema limicola</name>
    <dbReference type="NCBI Taxonomy" id="45656"/>
    <lineage>
        <taxon>Bacteria</taxon>
        <taxon>Pseudomonadati</taxon>
        <taxon>Thermodesulfobacteriota</taxon>
        <taxon>Desulfobacteria</taxon>
        <taxon>Desulfobacterales</taxon>
        <taxon>Desulfococcaceae</taxon>
        <taxon>Desulfonema</taxon>
    </lineage>
</organism>
<dbReference type="KEGG" id="dli:dnl_11450"/>